<accession>A0A428ZJ88</accession>
<evidence type="ECO:0000256" key="2">
    <source>
        <dbReference type="ARBA" id="ARBA00023125"/>
    </source>
</evidence>
<evidence type="ECO:0000313" key="6">
    <source>
        <dbReference type="EMBL" id="RSM88041.1"/>
    </source>
</evidence>
<name>A0A428ZJ88_KIBAR</name>
<evidence type="ECO:0000256" key="3">
    <source>
        <dbReference type="ARBA" id="ARBA00023163"/>
    </source>
</evidence>
<dbReference type="InterPro" id="IPR018060">
    <property type="entry name" value="HTH_AraC"/>
</dbReference>
<keyword evidence="2" id="KW-0238">DNA-binding</keyword>
<organism evidence="6 7">
    <name type="scientific">Kibdelosporangium aridum</name>
    <dbReference type="NCBI Taxonomy" id="2030"/>
    <lineage>
        <taxon>Bacteria</taxon>
        <taxon>Bacillati</taxon>
        <taxon>Actinomycetota</taxon>
        <taxon>Actinomycetes</taxon>
        <taxon>Pseudonocardiales</taxon>
        <taxon>Pseudonocardiaceae</taxon>
        <taxon>Kibdelosporangium</taxon>
    </lineage>
</organism>
<feature type="region of interest" description="Disordered" evidence="4">
    <location>
        <begin position="304"/>
        <end position="327"/>
    </location>
</feature>
<dbReference type="InterPro" id="IPR018062">
    <property type="entry name" value="HTH_AraC-typ_CS"/>
</dbReference>
<dbReference type="Proteomes" id="UP000287547">
    <property type="component" value="Unassembled WGS sequence"/>
</dbReference>
<evidence type="ECO:0000256" key="4">
    <source>
        <dbReference type="SAM" id="MobiDB-lite"/>
    </source>
</evidence>
<dbReference type="PANTHER" id="PTHR46796">
    <property type="entry name" value="HTH-TYPE TRANSCRIPTIONAL ACTIVATOR RHAS-RELATED"/>
    <property type="match status" value="1"/>
</dbReference>
<evidence type="ECO:0000259" key="5">
    <source>
        <dbReference type="PROSITE" id="PS01124"/>
    </source>
</evidence>
<dbReference type="Pfam" id="PF14525">
    <property type="entry name" value="AraC_binding_2"/>
    <property type="match status" value="1"/>
</dbReference>
<evidence type="ECO:0000313" key="7">
    <source>
        <dbReference type="Proteomes" id="UP000287547"/>
    </source>
</evidence>
<dbReference type="SUPFAM" id="SSF46689">
    <property type="entry name" value="Homeodomain-like"/>
    <property type="match status" value="1"/>
</dbReference>
<dbReference type="InterPro" id="IPR009057">
    <property type="entry name" value="Homeodomain-like_sf"/>
</dbReference>
<dbReference type="InterPro" id="IPR050204">
    <property type="entry name" value="AraC_XylS_family_regulators"/>
</dbReference>
<dbReference type="PROSITE" id="PS01124">
    <property type="entry name" value="HTH_ARAC_FAMILY_2"/>
    <property type="match status" value="1"/>
</dbReference>
<dbReference type="Gene3D" id="1.10.10.60">
    <property type="entry name" value="Homeodomain-like"/>
    <property type="match status" value="1"/>
</dbReference>
<dbReference type="SMART" id="SM00342">
    <property type="entry name" value="HTH_ARAC"/>
    <property type="match status" value="1"/>
</dbReference>
<evidence type="ECO:0000256" key="1">
    <source>
        <dbReference type="ARBA" id="ARBA00023015"/>
    </source>
</evidence>
<dbReference type="GO" id="GO:0003700">
    <property type="term" value="F:DNA-binding transcription factor activity"/>
    <property type="evidence" value="ECO:0007669"/>
    <property type="project" value="InterPro"/>
</dbReference>
<dbReference type="OrthoDB" id="9799345at2"/>
<dbReference type="AlphaFoldDB" id="A0A428ZJ88"/>
<sequence>MSGDDGGVERTVWSTADVPDTEAFGYWADVICDAFVHVSAQPVTPEAFQGKLAHTTVDRVGISAVSSRAQRVRRTRSQIARGHEDSVLANIQLTGHGRLAQDDRVAVLSPGTLTFVDSSRPYSLDFVDPFSQFVIRVPRSLMPRRSLTGATAVALGPSEPVRLVTDFFAGLERLDLATAAQLLPHGLGLLECAVGWAAGTAPTNAALTRERVHRFVSRHAREPGLDVDAIAAGCGISRRTLYRVMADESVTGLIRGQRVAFARQMLRSNPSCPLDVVARACGFAGVAQFHRAFRTITGMTPATYRSGTDRHRPWHRQSLQCGHGDTR</sequence>
<keyword evidence="3" id="KW-0804">Transcription</keyword>
<comment type="caution">
    <text evidence="6">The sequence shown here is derived from an EMBL/GenBank/DDBJ whole genome shotgun (WGS) entry which is preliminary data.</text>
</comment>
<reference evidence="6 7" key="1">
    <citation type="submission" date="2018-05" db="EMBL/GenBank/DDBJ databases">
        <title>Evolution of GPA BGCs.</title>
        <authorList>
            <person name="Waglechner N."/>
            <person name="Wright G.D."/>
        </authorList>
    </citation>
    <scope>NUCLEOTIDE SEQUENCE [LARGE SCALE GENOMIC DNA]</scope>
    <source>
        <strain evidence="6 7">A82846</strain>
    </source>
</reference>
<dbReference type="Pfam" id="PF12833">
    <property type="entry name" value="HTH_18"/>
    <property type="match status" value="1"/>
</dbReference>
<dbReference type="EMBL" id="QHKI01000005">
    <property type="protein sequence ID" value="RSM88041.1"/>
    <property type="molecule type" value="Genomic_DNA"/>
</dbReference>
<gene>
    <name evidence="6" type="ORF">DMH04_09070</name>
</gene>
<keyword evidence="1" id="KW-0805">Transcription regulation</keyword>
<proteinExistence type="predicted"/>
<dbReference type="PANTHER" id="PTHR46796:SF6">
    <property type="entry name" value="ARAC SUBFAMILY"/>
    <property type="match status" value="1"/>
</dbReference>
<feature type="domain" description="HTH araC/xylS-type" evidence="5">
    <location>
        <begin position="210"/>
        <end position="307"/>
    </location>
</feature>
<protein>
    <submittedName>
        <fullName evidence="6">AraC family transcriptional regulator</fullName>
    </submittedName>
</protein>
<dbReference type="PROSITE" id="PS00041">
    <property type="entry name" value="HTH_ARAC_FAMILY_1"/>
    <property type="match status" value="1"/>
</dbReference>
<dbReference type="GO" id="GO:0043565">
    <property type="term" value="F:sequence-specific DNA binding"/>
    <property type="evidence" value="ECO:0007669"/>
    <property type="project" value="InterPro"/>
</dbReference>
<dbReference type="InterPro" id="IPR035418">
    <property type="entry name" value="AraC-bd_2"/>
</dbReference>